<protein>
    <submittedName>
        <fullName evidence="1">Uncharacterized protein</fullName>
    </submittedName>
</protein>
<feature type="non-terminal residue" evidence="1">
    <location>
        <position position="1"/>
    </location>
</feature>
<sequence length="215" mass="25231">LMGMWYGIEIITHNTEGRHYVQSVPSCPILHLSEYKNYPTSTYSPLYKDYDYRHNYGERRDYNRRTNGRKYDYNQYGRVTQNPNTGRYGQKNHNLNGYPNEMKRLRIWWDENGSGTEYHLRYNITRPGFWISSGPQNGSELEPIFGNFAGTVQVIKAVGNHLVLTFCHQLPDRQLFTILLSREHTLDKTDIHGVHNLLHRRGLSTVVNTMLHNIT</sequence>
<accession>A0A482VAM3</accession>
<comment type="caution">
    <text evidence="1">The sequence shown here is derived from an EMBL/GenBank/DDBJ whole genome shotgun (WGS) entry which is preliminary data.</text>
</comment>
<reference evidence="1 2" key="1">
    <citation type="submission" date="2017-03" db="EMBL/GenBank/DDBJ databases">
        <title>Genome of the blue death feigning beetle - Asbolus verrucosus.</title>
        <authorList>
            <person name="Rider S.D."/>
        </authorList>
    </citation>
    <scope>NUCLEOTIDE SEQUENCE [LARGE SCALE GENOMIC DNA]</scope>
    <source>
        <strain evidence="1">Butters</strain>
        <tissue evidence="1">Head and leg muscle</tissue>
    </source>
</reference>
<name>A0A482VAM3_ASBVE</name>
<dbReference type="Proteomes" id="UP000292052">
    <property type="component" value="Unassembled WGS sequence"/>
</dbReference>
<dbReference type="EMBL" id="QDEB01121730">
    <property type="protein sequence ID" value="RZB40171.1"/>
    <property type="molecule type" value="Genomic_DNA"/>
</dbReference>
<keyword evidence="2" id="KW-1185">Reference proteome</keyword>
<organism evidence="1 2">
    <name type="scientific">Asbolus verrucosus</name>
    <name type="common">Desert ironclad beetle</name>
    <dbReference type="NCBI Taxonomy" id="1661398"/>
    <lineage>
        <taxon>Eukaryota</taxon>
        <taxon>Metazoa</taxon>
        <taxon>Ecdysozoa</taxon>
        <taxon>Arthropoda</taxon>
        <taxon>Hexapoda</taxon>
        <taxon>Insecta</taxon>
        <taxon>Pterygota</taxon>
        <taxon>Neoptera</taxon>
        <taxon>Endopterygota</taxon>
        <taxon>Coleoptera</taxon>
        <taxon>Polyphaga</taxon>
        <taxon>Cucujiformia</taxon>
        <taxon>Tenebrionidae</taxon>
        <taxon>Pimeliinae</taxon>
        <taxon>Asbolus</taxon>
    </lineage>
</organism>
<dbReference type="AlphaFoldDB" id="A0A482VAM3"/>
<evidence type="ECO:0000313" key="1">
    <source>
        <dbReference type="EMBL" id="RZB40171.1"/>
    </source>
</evidence>
<gene>
    <name evidence="1" type="ORF">BDFB_013885</name>
</gene>
<dbReference type="OrthoDB" id="6615450at2759"/>
<evidence type="ECO:0000313" key="2">
    <source>
        <dbReference type="Proteomes" id="UP000292052"/>
    </source>
</evidence>
<proteinExistence type="predicted"/>